<evidence type="ECO:0000256" key="1">
    <source>
        <dbReference type="SAM" id="SignalP"/>
    </source>
</evidence>
<organism evidence="2 3">
    <name type="scientific">Mesonia maritima</name>
    <dbReference type="NCBI Taxonomy" id="1793873"/>
    <lineage>
        <taxon>Bacteria</taxon>
        <taxon>Pseudomonadati</taxon>
        <taxon>Bacteroidota</taxon>
        <taxon>Flavobacteriia</taxon>
        <taxon>Flavobacteriales</taxon>
        <taxon>Flavobacteriaceae</taxon>
        <taxon>Mesonia</taxon>
    </lineage>
</organism>
<feature type="signal peptide" evidence="1">
    <location>
        <begin position="1"/>
        <end position="19"/>
    </location>
</feature>
<accession>A0ABU1K295</accession>
<evidence type="ECO:0008006" key="4">
    <source>
        <dbReference type="Google" id="ProtNLM"/>
    </source>
</evidence>
<sequence>MKKLLLLFTIAILSSNLNAQNETQSSTASVEKSIFNVQTGLLGIWANHELGLSNSISLRTEIGFDVYLDENLFFDQDNLTFGLTPVITVEPRWYYNLEKRVEKDKNIAKNSGNFLSLETSYNPNLFTVFNSGEDVEIRDQVRIIPTWGIRRTYWSHFTLEAATGIGLIHVFKNNNSFFIQEAENIIALKLYFRIGYTF</sequence>
<evidence type="ECO:0000313" key="2">
    <source>
        <dbReference type="EMBL" id="MDR6299718.1"/>
    </source>
</evidence>
<protein>
    <recommendedName>
        <fullName evidence="4">Outer membrane protein beta-barrel domain-containing protein</fullName>
    </recommendedName>
</protein>
<name>A0ABU1K295_9FLAO</name>
<gene>
    <name evidence="2" type="ORF">GGR31_000334</name>
</gene>
<dbReference type="RefSeq" id="WP_309726650.1">
    <property type="nucleotide sequence ID" value="NZ_JAVDQA010000001.1"/>
</dbReference>
<keyword evidence="3" id="KW-1185">Reference proteome</keyword>
<reference evidence="2 3" key="1">
    <citation type="submission" date="2023-07" db="EMBL/GenBank/DDBJ databases">
        <title>Genomic Encyclopedia of Type Strains, Phase IV (KMG-IV): sequencing the most valuable type-strain genomes for metagenomic binning, comparative biology and taxonomic classification.</title>
        <authorList>
            <person name="Goeker M."/>
        </authorList>
    </citation>
    <scope>NUCLEOTIDE SEQUENCE [LARGE SCALE GENOMIC DNA]</scope>
    <source>
        <strain evidence="2 3">DSM 102814</strain>
    </source>
</reference>
<keyword evidence="1" id="KW-0732">Signal</keyword>
<proteinExistence type="predicted"/>
<feature type="chain" id="PRO_5046903994" description="Outer membrane protein beta-barrel domain-containing protein" evidence="1">
    <location>
        <begin position="20"/>
        <end position="198"/>
    </location>
</feature>
<comment type="caution">
    <text evidence="2">The sequence shown here is derived from an EMBL/GenBank/DDBJ whole genome shotgun (WGS) entry which is preliminary data.</text>
</comment>
<dbReference type="EMBL" id="JAVDQA010000001">
    <property type="protein sequence ID" value="MDR6299718.1"/>
    <property type="molecule type" value="Genomic_DNA"/>
</dbReference>
<evidence type="ECO:0000313" key="3">
    <source>
        <dbReference type="Proteomes" id="UP001257659"/>
    </source>
</evidence>
<dbReference type="Proteomes" id="UP001257659">
    <property type="component" value="Unassembled WGS sequence"/>
</dbReference>